<reference evidence="2" key="2">
    <citation type="submission" date="2021-04" db="EMBL/GenBank/DDBJ databases">
        <authorList>
            <person name="Gilroy R."/>
        </authorList>
    </citation>
    <scope>NUCLEOTIDE SEQUENCE</scope>
    <source>
        <strain evidence="2">ChiHjej12B11-9195</strain>
    </source>
</reference>
<evidence type="ECO:0008006" key="4">
    <source>
        <dbReference type="Google" id="ProtNLM"/>
    </source>
</evidence>
<dbReference type="EMBL" id="DXCN01000023">
    <property type="protein sequence ID" value="HIY94531.1"/>
    <property type="molecule type" value="Genomic_DNA"/>
</dbReference>
<protein>
    <recommendedName>
        <fullName evidence="4">DUF805 domain-containing protein</fullName>
    </recommendedName>
</protein>
<keyword evidence="1" id="KW-0812">Transmembrane</keyword>
<evidence type="ECO:0000313" key="2">
    <source>
        <dbReference type="EMBL" id="HIY94531.1"/>
    </source>
</evidence>
<accession>A0A9D2CQG6</accession>
<gene>
    <name evidence="2" type="ORF">H9821_02545</name>
</gene>
<keyword evidence="1" id="KW-1133">Transmembrane helix</keyword>
<organism evidence="2 3">
    <name type="scientific">Candidatus Rothia avicola</name>
    <dbReference type="NCBI Taxonomy" id="2840478"/>
    <lineage>
        <taxon>Bacteria</taxon>
        <taxon>Bacillati</taxon>
        <taxon>Actinomycetota</taxon>
        <taxon>Actinomycetes</taxon>
        <taxon>Micrococcales</taxon>
        <taxon>Micrococcaceae</taxon>
        <taxon>Rothia</taxon>
    </lineage>
</organism>
<feature type="transmembrane region" description="Helical" evidence="1">
    <location>
        <begin position="104"/>
        <end position="131"/>
    </location>
</feature>
<name>A0A9D2CQG6_9MICC</name>
<dbReference type="Proteomes" id="UP000824134">
    <property type="component" value="Unassembled WGS sequence"/>
</dbReference>
<evidence type="ECO:0000256" key="1">
    <source>
        <dbReference type="SAM" id="Phobius"/>
    </source>
</evidence>
<feature type="transmembrane region" description="Helical" evidence="1">
    <location>
        <begin position="71"/>
        <end position="92"/>
    </location>
</feature>
<reference evidence="2" key="1">
    <citation type="journal article" date="2021" name="PeerJ">
        <title>Extensive microbial diversity within the chicken gut microbiome revealed by metagenomics and culture.</title>
        <authorList>
            <person name="Gilroy R."/>
            <person name="Ravi A."/>
            <person name="Getino M."/>
            <person name="Pursley I."/>
            <person name="Horton D.L."/>
            <person name="Alikhan N.F."/>
            <person name="Baker D."/>
            <person name="Gharbi K."/>
            <person name="Hall N."/>
            <person name="Watson M."/>
            <person name="Adriaenssens E.M."/>
            <person name="Foster-Nyarko E."/>
            <person name="Jarju S."/>
            <person name="Secka A."/>
            <person name="Antonio M."/>
            <person name="Oren A."/>
            <person name="Chaudhuri R.R."/>
            <person name="La Ragione R."/>
            <person name="Hildebrand F."/>
            <person name="Pallen M.J."/>
        </authorList>
    </citation>
    <scope>NUCLEOTIDE SEQUENCE</scope>
    <source>
        <strain evidence="2">ChiHjej12B11-9195</strain>
    </source>
</reference>
<evidence type="ECO:0000313" key="3">
    <source>
        <dbReference type="Proteomes" id="UP000824134"/>
    </source>
</evidence>
<proteinExistence type="predicted"/>
<sequence>MSKHKPTRYIHSEEPLADTPEALNLDGFDDEEHPDELRAPAVAQQVGFAGAVRLFYRHYWNSKGHASASEFWWAIVYLAVGTVLYFGATIWLNYLTLAENASSLLRTVFMLLVITNPLWIVVNIGPAVSLIRRRRNMATGKADF</sequence>
<dbReference type="AlphaFoldDB" id="A0A9D2CQG6"/>
<keyword evidence="1" id="KW-0472">Membrane</keyword>
<comment type="caution">
    <text evidence="2">The sequence shown here is derived from an EMBL/GenBank/DDBJ whole genome shotgun (WGS) entry which is preliminary data.</text>
</comment>